<evidence type="ECO:0000256" key="2">
    <source>
        <dbReference type="ARBA" id="ARBA00022679"/>
    </source>
</evidence>
<comment type="caution">
    <text evidence="5">The sequence shown here is derived from an EMBL/GenBank/DDBJ whole genome shotgun (WGS) entry which is preliminary data.</text>
</comment>
<evidence type="ECO:0000256" key="3">
    <source>
        <dbReference type="ARBA" id="ARBA00022691"/>
    </source>
</evidence>
<dbReference type="GO" id="GO:0008757">
    <property type="term" value="F:S-adenosylmethionine-dependent methyltransferase activity"/>
    <property type="evidence" value="ECO:0007669"/>
    <property type="project" value="InterPro"/>
</dbReference>
<dbReference type="Gene3D" id="3.40.50.150">
    <property type="entry name" value="Vaccinia Virus protein VP39"/>
    <property type="match status" value="1"/>
</dbReference>
<dbReference type="PANTHER" id="PTHR43464:SF19">
    <property type="entry name" value="UBIQUINONE BIOSYNTHESIS O-METHYLTRANSFERASE, MITOCHONDRIAL"/>
    <property type="match status" value="1"/>
</dbReference>
<sequence>MKKNVLHSYEHLSSHYEFDVDRKPYNAYLERPAMVDLLPDLQGKKVLDAGCAAGWYARYMADQGSDVTAIDLSPSMIAATKRRAGNAKVHAFVHDLMDPLPMNDESFDIIISSLTLHYIKDWTPIFEEFHRTLKPGGTLLFSTHHPFMDYMNHDVDTYYGCQQIQEEWTVDGEKVPMTFYRRPLEEIISAVTDRFRFIQLTEPKPTPEFEEVHPVGFHKVSTKPNFMILKAEKPGPK</sequence>
<dbReference type="InterPro" id="IPR013216">
    <property type="entry name" value="Methyltransf_11"/>
</dbReference>
<protein>
    <submittedName>
        <fullName evidence="5">Methyltransferase domain-containing protein</fullName>
    </submittedName>
</protein>
<proteinExistence type="predicted"/>
<keyword evidence="3" id="KW-0949">S-adenosyl-L-methionine</keyword>
<organism evidence="5 6">
    <name type="scientific">Halobacillus litoralis</name>
    <dbReference type="NCBI Taxonomy" id="45668"/>
    <lineage>
        <taxon>Bacteria</taxon>
        <taxon>Bacillati</taxon>
        <taxon>Bacillota</taxon>
        <taxon>Bacilli</taxon>
        <taxon>Bacillales</taxon>
        <taxon>Bacillaceae</taxon>
        <taxon>Halobacillus</taxon>
    </lineage>
</organism>
<evidence type="ECO:0000256" key="1">
    <source>
        <dbReference type="ARBA" id="ARBA00022603"/>
    </source>
</evidence>
<dbReference type="CDD" id="cd02440">
    <property type="entry name" value="AdoMet_MTases"/>
    <property type="match status" value="1"/>
</dbReference>
<feature type="domain" description="Methyltransferase type 11" evidence="4">
    <location>
        <begin position="47"/>
        <end position="141"/>
    </location>
</feature>
<name>A0A845E5X6_9BACI</name>
<gene>
    <name evidence="5" type="ORF">GLV98_16490</name>
</gene>
<dbReference type="InterPro" id="IPR029063">
    <property type="entry name" value="SAM-dependent_MTases_sf"/>
</dbReference>
<dbReference type="RefSeq" id="WP_160917164.1">
    <property type="nucleotide sequence ID" value="NZ_WMEZ01000008.1"/>
</dbReference>
<dbReference type="GO" id="GO:0032259">
    <property type="term" value="P:methylation"/>
    <property type="evidence" value="ECO:0007669"/>
    <property type="project" value="UniProtKB-KW"/>
</dbReference>
<evidence type="ECO:0000259" key="4">
    <source>
        <dbReference type="Pfam" id="PF08241"/>
    </source>
</evidence>
<dbReference type="Pfam" id="PF08241">
    <property type="entry name" value="Methyltransf_11"/>
    <property type="match status" value="1"/>
</dbReference>
<dbReference type="OrthoDB" id="9791837at2"/>
<accession>A0A845E5X6</accession>
<dbReference type="AlphaFoldDB" id="A0A845E5X6"/>
<evidence type="ECO:0000313" key="6">
    <source>
        <dbReference type="Proteomes" id="UP000447393"/>
    </source>
</evidence>
<reference evidence="5 6" key="1">
    <citation type="submission" date="2019-11" db="EMBL/GenBank/DDBJ databases">
        <title>Genome sequences of 17 halophilic strains isolated from different environments.</title>
        <authorList>
            <person name="Furrow R.E."/>
        </authorList>
    </citation>
    <scope>NUCLEOTIDE SEQUENCE [LARGE SCALE GENOMIC DNA]</scope>
    <source>
        <strain evidence="5 6">22505_10_Sand</strain>
    </source>
</reference>
<dbReference type="Proteomes" id="UP000447393">
    <property type="component" value="Unassembled WGS sequence"/>
</dbReference>
<dbReference type="PANTHER" id="PTHR43464">
    <property type="entry name" value="METHYLTRANSFERASE"/>
    <property type="match status" value="1"/>
</dbReference>
<dbReference type="EMBL" id="WMEZ01000008">
    <property type="protein sequence ID" value="MYL51095.1"/>
    <property type="molecule type" value="Genomic_DNA"/>
</dbReference>
<dbReference type="SUPFAM" id="SSF53335">
    <property type="entry name" value="S-adenosyl-L-methionine-dependent methyltransferases"/>
    <property type="match status" value="1"/>
</dbReference>
<evidence type="ECO:0000313" key="5">
    <source>
        <dbReference type="EMBL" id="MYL51095.1"/>
    </source>
</evidence>
<keyword evidence="1 5" id="KW-0489">Methyltransferase</keyword>
<keyword evidence="2 5" id="KW-0808">Transferase</keyword>